<dbReference type="Proteomes" id="UP000799429">
    <property type="component" value="Unassembled WGS sequence"/>
</dbReference>
<feature type="domain" description="Tyrosinase copper-binding" evidence="4">
    <location>
        <begin position="120"/>
        <end position="137"/>
    </location>
</feature>
<feature type="domain" description="Tyrosinase copper-binding" evidence="5">
    <location>
        <begin position="310"/>
        <end position="321"/>
    </location>
</feature>
<dbReference type="PANTHER" id="PTHR11474">
    <property type="entry name" value="TYROSINASE FAMILY MEMBER"/>
    <property type="match status" value="1"/>
</dbReference>
<keyword evidence="2" id="KW-0560">Oxidoreductase</keyword>
<evidence type="ECO:0000256" key="3">
    <source>
        <dbReference type="SAM" id="SignalP"/>
    </source>
</evidence>
<evidence type="ECO:0000313" key="6">
    <source>
        <dbReference type="EMBL" id="KAF2839090.1"/>
    </source>
</evidence>
<comment type="caution">
    <text evidence="6">The sequence shown here is derived from an EMBL/GenBank/DDBJ whole genome shotgun (WGS) entry which is preliminary data.</text>
</comment>
<dbReference type="InterPro" id="IPR050316">
    <property type="entry name" value="Tyrosinase/Hemocyanin"/>
</dbReference>
<reference evidence="6" key="1">
    <citation type="journal article" date="2020" name="Stud. Mycol.">
        <title>101 Dothideomycetes genomes: a test case for predicting lifestyles and emergence of pathogens.</title>
        <authorList>
            <person name="Haridas S."/>
            <person name="Albert R."/>
            <person name="Binder M."/>
            <person name="Bloem J."/>
            <person name="Labutti K."/>
            <person name="Salamov A."/>
            <person name="Andreopoulos B."/>
            <person name="Baker S."/>
            <person name="Barry K."/>
            <person name="Bills G."/>
            <person name="Bluhm B."/>
            <person name="Cannon C."/>
            <person name="Castanera R."/>
            <person name="Culley D."/>
            <person name="Daum C."/>
            <person name="Ezra D."/>
            <person name="Gonzalez J."/>
            <person name="Henrissat B."/>
            <person name="Kuo A."/>
            <person name="Liang C."/>
            <person name="Lipzen A."/>
            <person name="Lutzoni F."/>
            <person name="Magnuson J."/>
            <person name="Mondo S."/>
            <person name="Nolan M."/>
            <person name="Ohm R."/>
            <person name="Pangilinan J."/>
            <person name="Park H.-J."/>
            <person name="Ramirez L."/>
            <person name="Alfaro M."/>
            <person name="Sun H."/>
            <person name="Tritt A."/>
            <person name="Yoshinaga Y."/>
            <person name="Zwiers L.-H."/>
            <person name="Turgeon B."/>
            <person name="Goodwin S."/>
            <person name="Spatafora J."/>
            <person name="Crous P."/>
            <person name="Grigoriev I."/>
        </authorList>
    </citation>
    <scope>NUCLEOTIDE SEQUENCE</scope>
    <source>
        <strain evidence="6">CBS 101060</strain>
    </source>
</reference>
<dbReference type="GO" id="GO:0016491">
    <property type="term" value="F:oxidoreductase activity"/>
    <property type="evidence" value="ECO:0007669"/>
    <property type="project" value="UniProtKB-KW"/>
</dbReference>
<protein>
    <submittedName>
        <fullName evidence="6">Di-copper centre-containing protein</fullName>
    </submittedName>
</protein>
<dbReference type="PANTHER" id="PTHR11474:SF125">
    <property type="entry name" value="N-ACETYL-6-HYDROXYTRYPTOPHAN OXIDASE IVOB-RELATED"/>
    <property type="match status" value="1"/>
</dbReference>
<dbReference type="Pfam" id="PF00264">
    <property type="entry name" value="Tyrosinase"/>
    <property type="match status" value="1"/>
</dbReference>
<keyword evidence="1" id="KW-0479">Metal-binding</keyword>
<feature type="signal peptide" evidence="3">
    <location>
        <begin position="1"/>
        <end position="26"/>
    </location>
</feature>
<dbReference type="SUPFAM" id="SSF48056">
    <property type="entry name" value="Di-copper centre-containing domain"/>
    <property type="match status" value="1"/>
</dbReference>
<dbReference type="PROSITE" id="PS00497">
    <property type="entry name" value="TYROSINASE_1"/>
    <property type="match status" value="1"/>
</dbReference>
<dbReference type="PRINTS" id="PR00092">
    <property type="entry name" value="TYROSINASE"/>
</dbReference>
<dbReference type="InterPro" id="IPR002227">
    <property type="entry name" value="Tyrosinase_Cu-bd"/>
</dbReference>
<keyword evidence="7" id="KW-1185">Reference proteome</keyword>
<proteinExistence type="predicted"/>
<evidence type="ECO:0000256" key="1">
    <source>
        <dbReference type="ARBA" id="ARBA00022723"/>
    </source>
</evidence>
<accession>A0A9P4SC62</accession>
<dbReference type="GO" id="GO:0046872">
    <property type="term" value="F:metal ion binding"/>
    <property type="evidence" value="ECO:0007669"/>
    <property type="project" value="UniProtKB-KW"/>
</dbReference>
<dbReference type="InterPro" id="IPR008922">
    <property type="entry name" value="Di-copper_centre_dom_sf"/>
</dbReference>
<gene>
    <name evidence="6" type="ORF">M501DRAFT_974115</name>
</gene>
<dbReference type="Gene3D" id="1.10.1280.10">
    <property type="entry name" value="Di-copper center containing domain from catechol oxidase"/>
    <property type="match status" value="1"/>
</dbReference>
<dbReference type="AlphaFoldDB" id="A0A9P4SC62"/>
<feature type="chain" id="PRO_5040130216" evidence="3">
    <location>
        <begin position="27"/>
        <end position="384"/>
    </location>
</feature>
<name>A0A9P4SC62_9PEZI</name>
<evidence type="ECO:0000313" key="7">
    <source>
        <dbReference type="Proteomes" id="UP000799429"/>
    </source>
</evidence>
<dbReference type="EMBL" id="MU006095">
    <property type="protein sequence ID" value="KAF2839090.1"/>
    <property type="molecule type" value="Genomic_DNA"/>
</dbReference>
<keyword evidence="3" id="KW-0732">Signal</keyword>
<sequence length="384" mass="42118">MAVFIRLPTLLGVWGALVLLLNLVQADAVDDLAAKALTNVYAILDGTQSDGATHTTCTRDKLIIRREWGNFTTAERTDYIKAVLCIQSKPTKYSTSVMPGARNRYDDFVGVHINQTMSIHNTANFLSWHRYFTWQYEQALRNECGYTGAQPYWGWNKYSNPMTSPIFDGSDTSMGGNGEKVQHAGSAVGGGGVVVPAGQGGGCVRTGPFKDMQVNLGPVSPSTSVSIPRNPQQNGYGYNPRCLRRDVSDYFTTQYLRTQDVANLITSSSSIADFQGKMQTDTRQAFGVHSAGHFTIWGDPGGDFYTSPGDPAFWLHHGMIDRTWWIWQNQQPSSRVVTIAGGTSMFGGAQGKLTDIVDLGVVGQRYQIRDLVSTTAGPFCYVYA</sequence>
<evidence type="ECO:0000256" key="2">
    <source>
        <dbReference type="ARBA" id="ARBA00023002"/>
    </source>
</evidence>
<organism evidence="6 7">
    <name type="scientific">Patellaria atrata CBS 101060</name>
    <dbReference type="NCBI Taxonomy" id="1346257"/>
    <lineage>
        <taxon>Eukaryota</taxon>
        <taxon>Fungi</taxon>
        <taxon>Dikarya</taxon>
        <taxon>Ascomycota</taxon>
        <taxon>Pezizomycotina</taxon>
        <taxon>Dothideomycetes</taxon>
        <taxon>Dothideomycetes incertae sedis</taxon>
        <taxon>Patellariales</taxon>
        <taxon>Patellariaceae</taxon>
        <taxon>Patellaria</taxon>
    </lineage>
</organism>
<dbReference type="PROSITE" id="PS00498">
    <property type="entry name" value="TYROSINASE_2"/>
    <property type="match status" value="1"/>
</dbReference>
<dbReference type="OrthoDB" id="6132182at2759"/>
<evidence type="ECO:0000259" key="4">
    <source>
        <dbReference type="PROSITE" id="PS00497"/>
    </source>
</evidence>
<evidence type="ECO:0000259" key="5">
    <source>
        <dbReference type="PROSITE" id="PS00498"/>
    </source>
</evidence>